<evidence type="ECO:0000256" key="7">
    <source>
        <dbReference type="ARBA" id="ARBA00022964"/>
    </source>
</evidence>
<comment type="catalytic activity">
    <reaction evidence="2 10">
        <text>3-(2,3-dihydroxyphenyl)propanoate + O2 = (2Z,4E)-2-hydroxy-6-oxonona-2,4-dienedioate + H(+)</text>
        <dbReference type="Rhea" id="RHEA:23840"/>
        <dbReference type="ChEBI" id="CHEBI:15378"/>
        <dbReference type="ChEBI" id="CHEBI:15379"/>
        <dbReference type="ChEBI" id="CHEBI:46951"/>
        <dbReference type="ChEBI" id="CHEBI:66887"/>
        <dbReference type="EC" id="1.13.11.16"/>
    </reaction>
</comment>
<dbReference type="EC" id="1.13.11.16" evidence="10"/>
<dbReference type="GO" id="GO:0008198">
    <property type="term" value="F:ferrous iron binding"/>
    <property type="evidence" value="ECO:0007669"/>
    <property type="project" value="InterPro"/>
</dbReference>
<evidence type="ECO:0000256" key="2">
    <source>
        <dbReference type="ARBA" id="ARBA00001843"/>
    </source>
</evidence>
<dbReference type="HAMAP" id="MF_01653">
    <property type="entry name" value="MhpB"/>
    <property type="match status" value="1"/>
</dbReference>
<keyword evidence="7 10" id="KW-0223">Dioxygenase</keyword>
<comment type="subunit">
    <text evidence="5 10">Homotetramer.</text>
</comment>
<comment type="similarity">
    <text evidence="4 10">Belongs to the LigB/MhpB extradiol dioxygenase family.</text>
</comment>
<keyword evidence="6 10" id="KW-0058">Aromatic hydrocarbons catabolism</keyword>
<dbReference type="InterPro" id="IPR023789">
    <property type="entry name" value="DHPP/DHXA_dioxygenase"/>
</dbReference>
<comment type="pathway">
    <text evidence="3 10">Aromatic compound metabolism; 3-phenylpropanoate degradation.</text>
</comment>
<dbReference type="GO" id="GO:0047070">
    <property type="term" value="F:3-carboxyethylcatechol 2,3-dioxygenase activity"/>
    <property type="evidence" value="ECO:0007669"/>
    <property type="project" value="UniProtKB-UniRule"/>
</dbReference>
<comment type="cofactor">
    <cofactor evidence="10">
        <name>Fe(2+)</name>
        <dbReference type="ChEBI" id="CHEBI:29033"/>
    </cofactor>
</comment>
<feature type="active site" description="Proton acceptor" evidence="10">
    <location>
        <position position="179"/>
    </location>
</feature>
<gene>
    <name evidence="10" type="primary">mhpB</name>
    <name evidence="12" type="ORF">AA23TX_07024</name>
</gene>
<proteinExistence type="inferred from homology"/>
<evidence type="ECO:0000256" key="9">
    <source>
        <dbReference type="ARBA" id="ARBA00023004"/>
    </source>
</evidence>
<evidence type="ECO:0000256" key="8">
    <source>
        <dbReference type="ARBA" id="ARBA00023002"/>
    </source>
</evidence>
<name>A0A6I8LZK6_9PSEU</name>
<organism evidence="12 13">
    <name type="scientific">Amycolatopsis camponoti</name>
    <dbReference type="NCBI Taxonomy" id="2606593"/>
    <lineage>
        <taxon>Bacteria</taxon>
        <taxon>Bacillati</taxon>
        <taxon>Actinomycetota</taxon>
        <taxon>Actinomycetes</taxon>
        <taxon>Pseudonocardiales</taxon>
        <taxon>Pseudonocardiaceae</taxon>
        <taxon>Amycolatopsis</taxon>
    </lineage>
</organism>
<dbReference type="InterPro" id="IPR004183">
    <property type="entry name" value="Xdiol_dOase_suB"/>
</dbReference>
<sequence>MPVAVCALSHSPLIGFNHPAKAVEERVEKVFEHARGFIAAFDPDLVVLFAPDHYNGFFYDMMPPFCIGTRATALGDYDTPAGELSVAKSARTLAKDVLAAGIDVAVSERMYVDHGFAQPLQLLFGGLDRVPVIPVFINSVAAPLCPVGRVRQLGTAIGHASAHLDEQRVLFLGSGGLSHDPPVPQLENATEEVAARLIDGRNPTPEERARRQARVIASGLDLAAGTSSMQPINPEWDQQFLDVVSAGELRLVDGWSTEWFAEQAGHSSHEVRTWIAAYAAMAARGKYVMNYRFYEPVPEWVAGFAVTTAVSADA</sequence>
<keyword evidence="8 10" id="KW-0560">Oxidoreductase</keyword>
<accession>A0A6I8LZK6</accession>
<evidence type="ECO:0000313" key="13">
    <source>
        <dbReference type="Proteomes" id="UP000399805"/>
    </source>
</evidence>
<protein>
    <recommendedName>
        <fullName evidence="10">2,3-dihydroxyphenylpropionate/2,3-dihydroxicinnamic acid 1,2-dioxygenase</fullName>
        <ecNumber evidence="10">1.13.11.16</ecNumber>
    </recommendedName>
    <alternativeName>
        <fullName evidence="10">3-carboxyethylcatechol 2,3-dioxygenase</fullName>
    </alternativeName>
</protein>
<evidence type="ECO:0000256" key="6">
    <source>
        <dbReference type="ARBA" id="ARBA00022797"/>
    </source>
</evidence>
<keyword evidence="9 10" id="KW-0408">Iron</keyword>
<dbReference type="AlphaFoldDB" id="A0A6I8LZK6"/>
<evidence type="ECO:0000256" key="10">
    <source>
        <dbReference type="HAMAP-Rule" id="MF_01653"/>
    </source>
</evidence>
<evidence type="ECO:0000259" key="11">
    <source>
        <dbReference type="Pfam" id="PF02900"/>
    </source>
</evidence>
<dbReference type="CDD" id="cd07365">
    <property type="entry name" value="MhpB_like"/>
    <property type="match status" value="1"/>
</dbReference>
<dbReference type="NCBIfam" id="NF009910">
    <property type="entry name" value="PRK13370.1-4"/>
    <property type="match status" value="1"/>
</dbReference>
<comment type="function">
    <text evidence="10">Catalyzes the non-heme iron(II)-dependent oxidative cleavage of 2,3-dihydroxyphenylpropionic acid and 2,3-dihydroxicinnamic acid into 2-hydroxy-6-ketononadienedioate and 2-hydroxy-6-ketononatrienedioate, respectively.</text>
</comment>
<comment type="catalytic activity">
    <reaction evidence="1 10">
        <text>(2E)-3-(2,3-dihydroxyphenyl)prop-2-enoate + O2 = (2Z,4E,7E)-2-hydroxy-6-oxonona-2,4,7-trienedioate + H(+)</text>
        <dbReference type="Rhea" id="RHEA:25054"/>
        <dbReference type="ChEBI" id="CHEBI:15378"/>
        <dbReference type="ChEBI" id="CHEBI:15379"/>
        <dbReference type="ChEBI" id="CHEBI:58642"/>
        <dbReference type="ChEBI" id="CHEBI:66888"/>
        <dbReference type="EC" id="1.13.11.16"/>
    </reaction>
</comment>
<evidence type="ECO:0000313" key="12">
    <source>
        <dbReference type="EMBL" id="VVJ22012.1"/>
    </source>
</evidence>
<dbReference type="Pfam" id="PF02900">
    <property type="entry name" value="LigB"/>
    <property type="match status" value="1"/>
</dbReference>
<keyword evidence="13" id="KW-1185">Reference proteome</keyword>
<dbReference type="Gene3D" id="3.40.830.10">
    <property type="entry name" value="LigB-like"/>
    <property type="match status" value="1"/>
</dbReference>
<evidence type="ECO:0000256" key="5">
    <source>
        <dbReference type="ARBA" id="ARBA00011881"/>
    </source>
</evidence>
<feature type="domain" description="Extradiol ring-cleavage dioxygenase class III enzyme subunit B" evidence="11">
    <location>
        <begin position="7"/>
        <end position="304"/>
    </location>
</feature>
<dbReference type="EMBL" id="CABVGP010000002">
    <property type="protein sequence ID" value="VVJ22012.1"/>
    <property type="molecule type" value="Genomic_DNA"/>
</dbReference>
<evidence type="ECO:0000256" key="3">
    <source>
        <dbReference type="ARBA" id="ARBA00005207"/>
    </source>
</evidence>
<evidence type="ECO:0000256" key="1">
    <source>
        <dbReference type="ARBA" id="ARBA00001748"/>
    </source>
</evidence>
<dbReference type="GO" id="GO:0019380">
    <property type="term" value="P:3-phenylpropionate catabolic process"/>
    <property type="evidence" value="ECO:0007669"/>
    <property type="project" value="UniProtKB-UniRule"/>
</dbReference>
<feature type="active site" description="Proton donor" evidence="10">
    <location>
        <position position="114"/>
    </location>
</feature>
<evidence type="ECO:0000256" key="4">
    <source>
        <dbReference type="ARBA" id="ARBA00007030"/>
    </source>
</evidence>
<reference evidence="12 13" key="1">
    <citation type="submission" date="2019-09" db="EMBL/GenBank/DDBJ databases">
        <authorList>
            <person name="Leyn A S."/>
        </authorList>
    </citation>
    <scope>NUCLEOTIDE SEQUENCE [LARGE SCALE GENOMIC DNA]</scope>
    <source>
        <strain evidence="12">AA231_1</strain>
    </source>
</reference>
<dbReference type="Proteomes" id="UP000399805">
    <property type="component" value="Unassembled WGS sequence"/>
</dbReference>
<dbReference type="RefSeq" id="WP_196425659.1">
    <property type="nucleotide sequence ID" value="NZ_CABVGP010000002.1"/>
</dbReference>
<dbReference type="SUPFAM" id="SSF53213">
    <property type="entry name" value="LigB-like"/>
    <property type="match status" value="1"/>
</dbReference>
<dbReference type="UniPathway" id="UPA00714"/>